<comment type="caution">
    <text evidence="9">The sequence shown here is derived from an EMBL/GenBank/DDBJ whole genome shotgun (WGS) entry which is preliminary data.</text>
</comment>
<keyword evidence="7" id="KW-0472">Membrane</keyword>
<evidence type="ECO:0000313" key="10">
    <source>
        <dbReference type="Proteomes" id="UP001201873"/>
    </source>
</evidence>
<dbReference type="InterPro" id="IPR000719">
    <property type="entry name" value="Prot_kinase_dom"/>
</dbReference>
<dbReference type="InterPro" id="IPR011009">
    <property type="entry name" value="Kinase-like_dom_sf"/>
</dbReference>
<dbReference type="InterPro" id="IPR008271">
    <property type="entry name" value="Ser/Thr_kinase_AS"/>
</dbReference>
<evidence type="ECO:0000256" key="2">
    <source>
        <dbReference type="ARBA" id="ARBA00022741"/>
    </source>
</evidence>
<evidence type="ECO:0000256" key="6">
    <source>
        <dbReference type="SAM" id="MobiDB-lite"/>
    </source>
</evidence>
<feature type="compositionally biased region" description="Low complexity" evidence="6">
    <location>
        <begin position="441"/>
        <end position="457"/>
    </location>
</feature>
<sequence>MASSDAEVAARTVPLDADDPRELGSYRLLGQLGKGGMGKVYLGRSAKGRLVAIKVIRNEAVSNPEFRARFRLEAETARRVARVCTAEVLDADPDAEWPYIVTEFIEGETLSRYVQRNGPLADANLEQLAVGVAAALTAIHSAGIIHRDLKPANVILSPFGPRVIDFGIARTADAGSGLTGDLQQLGTPAFMSPEQIESSPITSAVDVWAWGGLVAYAATGHYPFGEGSAQVLLYRALHEDPRLDDVDAALRPIVWLAMRKDPNGRPSAQQLMLRLLGDPSSSNPDAAAAVNPEDVTNVLQGWQLPVPGPDSATGAGGATAGATGPTSYAGAPYTGAPHTGGQHTSAGYTAGPDDATRLPTSGFRPGAGPAEGTVGGQTPTRLGGSGPDGPGTAPGAPGTPPGPHRRSNRTPLLIGGAIVAVGAILAVVLAIASGGKDDDTATPTATGGASATSTAPATTALPESAQALGKDQIVYTAKKNGSYNLFTATVPAGTGEITNEKQITSDAGDEILPVIRPERKTIVYFAKGTDGRNQYMAIAADGAGKPFPLFTTGEAAKLRIPDDTRPSFSPDGGSIVTRSLTDGTGASQAGLYVVQIDTSKVSRIAGAAPRATDPAWSPSGDKIAYWANTADGERGFIVTIGTEPGAKANRLTEGQGNGDSDPAWSPDGGKIAFTRSVNGNLEIFEMDSGGSPPVQVTDTPGDDQDPTFAPAPDGRLVFSAQRPGEDKQLHVLDLQNPAGTDHRITPGNTLPAHVRWNAG</sequence>
<dbReference type="Gene3D" id="3.30.200.20">
    <property type="entry name" value="Phosphorylase Kinase, domain 1"/>
    <property type="match status" value="1"/>
</dbReference>
<dbReference type="RefSeq" id="WP_248825818.1">
    <property type="nucleotide sequence ID" value="NZ_JALKFT010000019.1"/>
</dbReference>
<feature type="region of interest" description="Disordered" evidence="6">
    <location>
        <begin position="687"/>
        <end position="712"/>
    </location>
</feature>
<dbReference type="PROSITE" id="PS50011">
    <property type="entry name" value="PROTEIN_KINASE_DOM"/>
    <property type="match status" value="1"/>
</dbReference>
<keyword evidence="4 5" id="KW-0067">ATP-binding</keyword>
<keyword evidence="10" id="KW-1185">Reference proteome</keyword>
<dbReference type="InterPro" id="IPR017441">
    <property type="entry name" value="Protein_kinase_ATP_BS"/>
</dbReference>
<feature type="region of interest" description="Disordered" evidence="6">
    <location>
        <begin position="435"/>
        <end position="457"/>
    </location>
</feature>
<feature type="domain" description="Protein kinase" evidence="8">
    <location>
        <begin position="26"/>
        <end position="281"/>
    </location>
</feature>
<dbReference type="Pfam" id="PF00069">
    <property type="entry name" value="Pkinase"/>
    <property type="match status" value="1"/>
</dbReference>
<evidence type="ECO:0000256" key="7">
    <source>
        <dbReference type="SAM" id="Phobius"/>
    </source>
</evidence>
<accession>A0ABT0K1G8</accession>
<dbReference type="Pfam" id="PF07676">
    <property type="entry name" value="PD40"/>
    <property type="match status" value="2"/>
</dbReference>
<feature type="binding site" evidence="5">
    <location>
        <position position="54"/>
    </location>
    <ligand>
        <name>ATP</name>
        <dbReference type="ChEBI" id="CHEBI:30616"/>
    </ligand>
</feature>
<dbReference type="Gene3D" id="1.10.510.10">
    <property type="entry name" value="Transferase(Phosphotransferase) domain 1"/>
    <property type="match status" value="1"/>
</dbReference>
<evidence type="ECO:0000256" key="1">
    <source>
        <dbReference type="ARBA" id="ARBA00022679"/>
    </source>
</evidence>
<dbReference type="SUPFAM" id="SSF69304">
    <property type="entry name" value="Tricorn protease N-terminal domain"/>
    <property type="match status" value="1"/>
</dbReference>
<evidence type="ECO:0000259" key="8">
    <source>
        <dbReference type="PROSITE" id="PS50011"/>
    </source>
</evidence>
<feature type="compositionally biased region" description="Low complexity" evidence="6">
    <location>
        <begin position="320"/>
        <end position="332"/>
    </location>
</feature>
<evidence type="ECO:0000256" key="5">
    <source>
        <dbReference type="PROSITE-ProRule" id="PRU10141"/>
    </source>
</evidence>
<feature type="transmembrane region" description="Helical" evidence="7">
    <location>
        <begin position="412"/>
        <end position="432"/>
    </location>
</feature>
<dbReference type="EMBL" id="JALKFT010000019">
    <property type="protein sequence ID" value="MCK9877597.1"/>
    <property type="molecule type" value="Genomic_DNA"/>
</dbReference>
<reference evidence="9 10" key="1">
    <citation type="submission" date="2022-04" db="EMBL/GenBank/DDBJ databases">
        <title>Genome diversity in the genus Frankia.</title>
        <authorList>
            <person name="Carlos-Shanley C."/>
            <person name="Hahn D."/>
        </authorList>
    </citation>
    <scope>NUCLEOTIDE SEQUENCE [LARGE SCALE GENOMIC DNA]</scope>
    <source>
        <strain evidence="9 10">Ag45/Mut15</strain>
    </source>
</reference>
<dbReference type="SMART" id="SM00220">
    <property type="entry name" value="S_TKc"/>
    <property type="match status" value="1"/>
</dbReference>
<dbReference type="PROSITE" id="PS00107">
    <property type="entry name" value="PROTEIN_KINASE_ATP"/>
    <property type="match status" value="1"/>
</dbReference>
<organism evidence="9 10">
    <name type="scientific">Frankia umida</name>
    <dbReference type="NCBI Taxonomy" id="573489"/>
    <lineage>
        <taxon>Bacteria</taxon>
        <taxon>Bacillati</taxon>
        <taxon>Actinomycetota</taxon>
        <taxon>Actinomycetes</taxon>
        <taxon>Frankiales</taxon>
        <taxon>Frankiaceae</taxon>
        <taxon>Frankia</taxon>
    </lineage>
</organism>
<proteinExistence type="predicted"/>
<dbReference type="Gene3D" id="2.120.10.30">
    <property type="entry name" value="TolB, C-terminal domain"/>
    <property type="match status" value="2"/>
</dbReference>
<dbReference type="PANTHER" id="PTHR43289:SF34">
    <property type="entry name" value="SERINE_THREONINE-PROTEIN KINASE YBDM-RELATED"/>
    <property type="match status" value="1"/>
</dbReference>
<dbReference type="GO" id="GO:0016301">
    <property type="term" value="F:kinase activity"/>
    <property type="evidence" value="ECO:0007669"/>
    <property type="project" value="UniProtKB-KW"/>
</dbReference>
<keyword evidence="2 5" id="KW-0547">Nucleotide-binding</keyword>
<keyword evidence="1" id="KW-0808">Transferase</keyword>
<dbReference type="CDD" id="cd14014">
    <property type="entry name" value="STKc_PknB_like"/>
    <property type="match status" value="1"/>
</dbReference>
<evidence type="ECO:0000256" key="4">
    <source>
        <dbReference type="ARBA" id="ARBA00022840"/>
    </source>
</evidence>
<dbReference type="InterPro" id="IPR011042">
    <property type="entry name" value="6-blade_b-propeller_TolB-like"/>
</dbReference>
<gene>
    <name evidence="9" type="ORF">MXD59_17760</name>
</gene>
<protein>
    <submittedName>
        <fullName evidence="9">Serine/threonine-protein kinase</fullName>
    </submittedName>
</protein>
<evidence type="ECO:0000256" key="3">
    <source>
        <dbReference type="ARBA" id="ARBA00022777"/>
    </source>
</evidence>
<evidence type="ECO:0000313" key="9">
    <source>
        <dbReference type="EMBL" id="MCK9877597.1"/>
    </source>
</evidence>
<dbReference type="PROSITE" id="PS00108">
    <property type="entry name" value="PROTEIN_KINASE_ST"/>
    <property type="match status" value="1"/>
</dbReference>
<dbReference type="Proteomes" id="UP001201873">
    <property type="component" value="Unassembled WGS sequence"/>
</dbReference>
<keyword evidence="3 9" id="KW-0418">Kinase</keyword>
<keyword evidence="7" id="KW-0812">Transmembrane</keyword>
<dbReference type="InterPro" id="IPR011659">
    <property type="entry name" value="WD40"/>
</dbReference>
<name>A0ABT0K1G8_9ACTN</name>
<dbReference type="PANTHER" id="PTHR43289">
    <property type="entry name" value="MITOGEN-ACTIVATED PROTEIN KINASE KINASE KINASE 20-RELATED"/>
    <property type="match status" value="1"/>
</dbReference>
<keyword evidence="7" id="KW-1133">Transmembrane helix</keyword>
<dbReference type="SUPFAM" id="SSF56112">
    <property type="entry name" value="Protein kinase-like (PK-like)"/>
    <property type="match status" value="1"/>
</dbReference>
<feature type="region of interest" description="Disordered" evidence="6">
    <location>
        <begin position="301"/>
        <end position="410"/>
    </location>
</feature>